<feature type="active site" description="Tele-phosphohistidine intermediate" evidence="6">
    <location>
        <position position="8"/>
    </location>
</feature>
<evidence type="ECO:0000256" key="3">
    <source>
        <dbReference type="ARBA" id="ARBA00022432"/>
    </source>
</evidence>
<evidence type="ECO:0000313" key="8">
    <source>
        <dbReference type="EMBL" id="SFO64661.1"/>
    </source>
</evidence>
<keyword evidence="4" id="KW-0324">Glycolysis</keyword>
<evidence type="ECO:0000256" key="6">
    <source>
        <dbReference type="PIRSR" id="PIRSR613078-1"/>
    </source>
</evidence>
<evidence type="ECO:0000256" key="2">
    <source>
        <dbReference type="ARBA" id="ARBA00012028"/>
    </source>
</evidence>
<keyword evidence="3" id="KW-0312">Gluconeogenesis</keyword>
<dbReference type="PANTHER" id="PTHR11931">
    <property type="entry name" value="PHOSPHOGLYCERATE MUTASE"/>
    <property type="match status" value="1"/>
</dbReference>
<sequence>MKLILVRHGNTFAKGDKVVWVGARSDLPLVEKGKEQAQAVGEALKESGITADVIYCGPLKRTVQTAEVALATAGWNGVEMTVSDALREIDYGLWEARSNDDIRADYGDKDIDGWQQQSIWPDGYDWSPDPQTIISSWNAMMTEIEETFGEDATAVIVTSNGILRIVAPQFGIAASEAKVGTGSLCLVDNGVVKIWNAKSLSASE</sequence>
<dbReference type="GO" id="GO:0006094">
    <property type="term" value="P:gluconeogenesis"/>
    <property type="evidence" value="ECO:0007669"/>
    <property type="project" value="UniProtKB-KW"/>
</dbReference>
<accession>A0A1I5IWY3</accession>
<dbReference type="SMART" id="SM00855">
    <property type="entry name" value="PGAM"/>
    <property type="match status" value="1"/>
</dbReference>
<comment type="similarity">
    <text evidence="1">Belongs to the phosphoglycerate mutase family. BPG-dependent PGAM subfamily.</text>
</comment>
<dbReference type="CDD" id="cd07067">
    <property type="entry name" value="HP_PGM_like"/>
    <property type="match status" value="1"/>
</dbReference>
<protein>
    <recommendedName>
        <fullName evidence="2">phosphoglycerate mutase (2,3-diphosphoglycerate-dependent)</fullName>
        <ecNumber evidence="2">5.4.2.11</ecNumber>
    </recommendedName>
</protein>
<feature type="active site" description="Proton donor/acceptor" evidence="6">
    <location>
        <position position="88"/>
    </location>
</feature>
<dbReference type="InterPro" id="IPR029033">
    <property type="entry name" value="His_PPase_superfam"/>
</dbReference>
<feature type="binding site" evidence="7">
    <location>
        <begin position="88"/>
        <end position="91"/>
    </location>
    <ligand>
        <name>substrate</name>
    </ligand>
</feature>
<dbReference type="GO" id="GO:0006096">
    <property type="term" value="P:glycolytic process"/>
    <property type="evidence" value="ECO:0007669"/>
    <property type="project" value="UniProtKB-KW"/>
</dbReference>
<dbReference type="SUPFAM" id="SSF53254">
    <property type="entry name" value="Phosphoglycerate mutase-like"/>
    <property type="match status" value="1"/>
</dbReference>
<dbReference type="RefSeq" id="WP_090074171.1">
    <property type="nucleotide sequence ID" value="NZ_FOVR01000010.1"/>
</dbReference>
<dbReference type="EMBL" id="FOVR01000010">
    <property type="protein sequence ID" value="SFO64661.1"/>
    <property type="molecule type" value="Genomic_DNA"/>
</dbReference>
<dbReference type="InterPro" id="IPR013078">
    <property type="entry name" value="His_Pase_superF_clade-1"/>
</dbReference>
<evidence type="ECO:0000256" key="5">
    <source>
        <dbReference type="ARBA" id="ARBA00023235"/>
    </source>
</evidence>
<evidence type="ECO:0000313" key="9">
    <source>
        <dbReference type="Proteomes" id="UP000199236"/>
    </source>
</evidence>
<dbReference type="Gene3D" id="3.40.50.1240">
    <property type="entry name" value="Phosphoglycerate mutase-like"/>
    <property type="match status" value="1"/>
</dbReference>
<dbReference type="AlphaFoldDB" id="A0A1I5IWY3"/>
<evidence type="ECO:0000256" key="1">
    <source>
        <dbReference type="ARBA" id="ARBA00006717"/>
    </source>
</evidence>
<dbReference type="GO" id="GO:0004619">
    <property type="term" value="F:phosphoglycerate mutase activity"/>
    <property type="evidence" value="ECO:0007669"/>
    <property type="project" value="UniProtKB-EC"/>
</dbReference>
<evidence type="ECO:0000256" key="7">
    <source>
        <dbReference type="PIRSR" id="PIRSR613078-2"/>
    </source>
</evidence>
<dbReference type="Pfam" id="PF00300">
    <property type="entry name" value="His_Phos_1"/>
    <property type="match status" value="1"/>
</dbReference>
<dbReference type="Proteomes" id="UP000199236">
    <property type="component" value="Unassembled WGS sequence"/>
</dbReference>
<organism evidence="8 9">
    <name type="scientific">Cohaesibacter marisflavi</name>
    <dbReference type="NCBI Taxonomy" id="655353"/>
    <lineage>
        <taxon>Bacteria</taxon>
        <taxon>Pseudomonadati</taxon>
        <taxon>Pseudomonadota</taxon>
        <taxon>Alphaproteobacteria</taxon>
        <taxon>Hyphomicrobiales</taxon>
        <taxon>Cohaesibacteraceae</taxon>
    </lineage>
</organism>
<proteinExistence type="inferred from homology"/>
<dbReference type="STRING" id="655353.SAMN04488056_11013"/>
<gene>
    <name evidence="8" type="ORF">SAMN04488056_11013</name>
</gene>
<keyword evidence="5" id="KW-0413">Isomerase</keyword>
<reference evidence="8 9" key="1">
    <citation type="submission" date="2016-10" db="EMBL/GenBank/DDBJ databases">
        <authorList>
            <person name="de Groot N.N."/>
        </authorList>
    </citation>
    <scope>NUCLEOTIDE SEQUENCE [LARGE SCALE GENOMIC DNA]</scope>
    <source>
        <strain evidence="8 9">CGMCC 1.9157</strain>
    </source>
</reference>
<dbReference type="InterPro" id="IPR005952">
    <property type="entry name" value="Phosphogly_mut1"/>
</dbReference>
<keyword evidence="9" id="KW-1185">Reference proteome</keyword>
<evidence type="ECO:0000256" key="4">
    <source>
        <dbReference type="ARBA" id="ARBA00023152"/>
    </source>
</evidence>
<name>A0A1I5IWY3_9HYPH</name>
<dbReference type="OrthoDB" id="9783269at2"/>
<dbReference type="EC" id="5.4.2.11" evidence="2"/>
<feature type="binding site" evidence="7">
    <location>
        <position position="61"/>
    </location>
    <ligand>
        <name>substrate</name>
    </ligand>
</feature>